<gene>
    <name evidence="6" type="ORF">Rhe02_06950</name>
</gene>
<keyword evidence="7" id="KW-1185">Reference proteome</keyword>
<proteinExistence type="inferred from homology"/>
<dbReference type="Gene3D" id="1.10.10.10">
    <property type="entry name" value="Winged helix-like DNA-binding domain superfamily/Winged helix DNA-binding domain"/>
    <property type="match status" value="1"/>
</dbReference>
<dbReference type="InterPro" id="IPR027417">
    <property type="entry name" value="P-loop_NTPase"/>
</dbReference>
<keyword evidence="2" id="KW-0238">DNA-binding</keyword>
<name>A0A8J3Q2F5_9ACTN</name>
<dbReference type="InterPro" id="IPR011990">
    <property type="entry name" value="TPR-like_helical_dom_sf"/>
</dbReference>
<dbReference type="InterPro" id="IPR058852">
    <property type="entry name" value="HTH_77"/>
</dbReference>
<dbReference type="EMBL" id="BONY01000003">
    <property type="protein sequence ID" value="GIH02628.1"/>
    <property type="molecule type" value="Genomic_DNA"/>
</dbReference>
<dbReference type="Gene3D" id="3.40.50.300">
    <property type="entry name" value="P-loop containing nucleotide triphosphate hydrolases"/>
    <property type="match status" value="1"/>
</dbReference>
<dbReference type="Gene3D" id="1.25.40.10">
    <property type="entry name" value="Tetratricopeptide repeat domain"/>
    <property type="match status" value="2"/>
</dbReference>
<dbReference type="AlphaFoldDB" id="A0A8J3Q2F5"/>
<dbReference type="PANTHER" id="PTHR47691">
    <property type="entry name" value="REGULATOR-RELATED"/>
    <property type="match status" value="1"/>
</dbReference>
<organism evidence="6 7">
    <name type="scientific">Rhizocola hellebori</name>
    <dbReference type="NCBI Taxonomy" id="1392758"/>
    <lineage>
        <taxon>Bacteria</taxon>
        <taxon>Bacillati</taxon>
        <taxon>Actinomycetota</taxon>
        <taxon>Actinomycetes</taxon>
        <taxon>Micromonosporales</taxon>
        <taxon>Micromonosporaceae</taxon>
        <taxon>Rhizocola</taxon>
    </lineage>
</organism>
<evidence type="ECO:0000259" key="3">
    <source>
        <dbReference type="SMART" id="SM00382"/>
    </source>
</evidence>
<evidence type="ECO:0000256" key="1">
    <source>
        <dbReference type="ARBA" id="ARBA00005820"/>
    </source>
</evidence>
<dbReference type="GO" id="GO:0000160">
    <property type="term" value="P:phosphorelay signal transduction system"/>
    <property type="evidence" value="ECO:0007669"/>
    <property type="project" value="InterPro"/>
</dbReference>
<protein>
    <submittedName>
        <fullName evidence="6">SARP family transcriptional regulator</fullName>
    </submittedName>
</protein>
<dbReference type="SUPFAM" id="SSF48452">
    <property type="entry name" value="TPR-like"/>
    <property type="match status" value="2"/>
</dbReference>
<accession>A0A8J3Q2F5</accession>
<dbReference type="InterPro" id="IPR001867">
    <property type="entry name" value="OmpR/PhoB-type_DNA-bd"/>
</dbReference>
<evidence type="ECO:0000259" key="5">
    <source>
        <dbReference type="SMART" id="SM01043"/>
    </source>
</evidence>
<dbReference type="Pfam" id="PF13401">
    <property type="entry name" value="AAA_22"/>
    <property type="match status" value="1"/>
</dbReference>
<dbReference type="InterPro" id="IPR049945">
    <property type="entry name" value="AAA_22"/>
</dbReference>
<evidence type="ECO:0000313" key="6">
    <source>
        <dbReference type="EMBL" id="GIH02628.1"/>
    </source>
</evidence>
<evidence type="ECO:0000256" key="2">
    <source>
        <dbReference type="ARBA" id="ARBA00023125"/>
    </source>
</evidence>
<dbReference type="SMART" id="SM00382">
    <property type="entry name" value="AAA"/>
    <property type="match status" value="1"/>
</dbReference>
<dbReference type="InterPro" id="IPR003593">
    <property type="entry name" value="AAA+_ATPase"/>
</dbReference>
<feature type="domain" description="Bacterial transcriptional activator" evidence="5">
    <location>
        <begin position="91"/>
        <end position="232"/>
    </location>
</feature>
<dbReference type="GO" id="GO:0003677">
    <property type="term" value="F:DNA binding"/>
    <property type="evidence" value="ECO:0007669"/>
    <property type="project" value="UniProtKB-KW"/>
</dbReference>
<dbReference type="RefSeq" id="WP_203906570.1">
    <property type="nucleotide sequence ID" value="NZ_BONY01000003.1"/>
</dbReference>
<sequence>MPIILSLLGTVRWDGEPVVGERPQALLAALASAGRTVSATRLADLIWEEDVPANPAKALQVLVSRTRSAHGPDSVVRDGDGYRLGVGRSQVDAQVLADQLAAARSAFESDPALAAALAAEAVALGGFAAGDDRGPLGSLRRTSEHDLDEARVLLARAKARLGEHAEALPTLSTAWAANPADEMLLAELLRSEAAIRGAGAALRRYEEYRADLRDRLGTDPGPELRRVHGELLALDSPVRVGVRYEATSLLGRGEDIRRLQALLAGSRVVSIVGPGGLGKTRLAHVLGREAAVPVVHFVELVGVTAPDDLVGEVGSVLGVRDSVSGRRALTPEQRADVRARIARYLDQSPSLLILDNCEHIIAAVADLVAYVVATTREPRVLATSRAPLAIAAEQVYLLGELDLKDAAELFRQRAVAARPEVRLAGAEDVVAEIVERLDGLPLAIELAAAKVRVMSVADIAQRLENRFALLRGGDRSAPDRHQTLLAVIDWSWNLLAERERRALRWLSVFHDGFTLAGAEAMLGPDALAAVQDLADQSLLSVVEADLGGVRYRMLETVREFGRMRLLDAGEQADAEKAYRAWAVAFAGQHARALFSQGQFDAVDRVRADESNLSDVLRRALAAADAAVAVQILAALAGYWLILGEHPRLLVLLDAVANAVADWTPPPELADATRLAVGMTLNGSLVANTSHTDTLRGVLRRLGPGHHDPRVSALVTMLSDIDPNSADGFLGQLREHADSSNRDIAILALPWLSQALENLGDPVGAMAAAERGLRYATDADGPWGQAIMHTMAAQLAMHLGRVEKAVTHAYAALPVLERLGARDDLVQLRALLAVAMIAEGDLDGAAEQLAGLGGPDKSESILGGQLVSDVGVAELALARGDTESGLAAYRTALERVRALRLPGLPSTGLEPWVLLGEATALAAHAYYAPKGDPTGPALFAHARDRALRVLDPDHPYLDYPVCGLVLFSLGAWGLLHDALSRKDSVRLIVLADRFAYNRVMPTMSWERITARIDELAPGLMEVCAAEYGDRRGPDLLDEARSLVERIGAGSS</sequence>
<dbReference type="Pfam" id="PF25872">
    <property type="entry name" value="HTH_77"/>
    <property type="match status" value="1"/>
</dbReference>
<dbReference type="Proteomes" id="UP000612899">
    <property type="component" value="Unassembled WGS sequence"/>
</dbReference>
<reference evidence="6" key="1">
    <citation type="submission" date="2021-01" db="EMBL/GenBank/DDBJ databases">
        <title>Whole genome shotgun sequence of Rhizocola hellebori NBRC 109834.</title>
        <authorList>
            <person name="Komaki H."/>
            <person name="Tamura T."/>
        </authorList>
    </citation>
    <scope>NUCLEOTIDE SEQUENCE</scope>
    <source>
        <strain evidence="6">NBRC 109834</strain>
    </source>
</reference>
<dbReference type="Pfam" id="PF03704">
    <property type="entry name" value="BTAD"/>
    <property type="match status" value="1"/>
</dbReference>
<dbReference type="GO" id="GO:0043531">
    <property type="term" value="F:ADP binding"/>
    <property type="evidence" value="ECO:0007669"/>
    <property type="project" value="InterPro"/>
</dbReference>
<dbReference type="PRINTS" id="PR00364">
    <property type="entry name" value="DISEASERSIST"/>
</dbReference>
<dbReference type="SMART" id="SM01043">
    <property type="entry name" value="BTAD"/>
    <property type="match status" value="1"/>
</dbReference>
<dbReference type="InterPro" id="IPR005158">
    <property type="entry name" value="BTAD"/>
</dbReference>
<comment type="similarity">
    <text evidence="1">Belongs to the AfsR/DnrI/RedD regulatory family.</text>
</comment>
<feature type="domain" description="AAA+ ATPase" evidence="3">
    <location>
        <begin position="265"/>
        <end position="401"/>
    </location>
</feature>
<feature type="domain" description="OmpR/PhoB-type" evidence="4">
    <location>
        <begin position="15"/>
        <end position="84"/>
    </location>
</feature>
<dbReference type="SUPFAM" id="SSF52540">
    <property type="entry name" value="P-loop containing nucleoside triphosphate hydrolases"/>
    <property type="match status" value="1"/>
</dbReference>
<evidence type="ECO:0000259" key="4">
    <source>
        <dbReference type="SMART" id="SM00862"/>
    </source>
</evidence>
<dbReference type="InterPro" id="IPR036388">
    <property type="entry name" value="WH-like_DNA-bd_sf"/>
</dbReference>
<dbReference type="PANTHER" id="PTHR47691:SF3">
    <property type="entry name" value="HTH-TYPE TRANSCRIPTIONAL REGULATOR RV0890C-RELATED"/>
    <property type="match status" value="1"/>
</dbReference>
<evidence type="ECO:0000313" key="7">
    <source>
        <dbReference type="Proteomes" id="UP000612899"/>
    </source>
</evidence>
<dbReference type="SMART" id="SM00862">
    <property type="entry name" value="Trans_reg_C"/>
    <property type="match status" value="1"/>
</dbReference>
<comment type="caution">
    <text evidence="6">The sequence shown here is derived from an EMBL/GenBank/DDBJ whole genome shotgun (WGS) entry which is preliminary data.</text>
</comment>
<dbReference type="GO" id="GO:0006355">
    <property type="term" value="P:regulation of DNA-templated transcription"/>
    <property type="evidence" value="ECO:0007669"/>
    <property type="project" value="InterPro"/>
</dbReference>